<dbReference type="OrthoDB" id="9796416at2"/>
<dbReference type="Pfam" id="PF00127">
    <property type="entry name" value="Copper-bind"/>
    <property type="match status" value="1"/>
</dbReference>
<keyword evidence="3" id="KW-0732">Signal</keyword>
<gene>
    <name evidence="5" type="ORF">FKG95_19965</name>
</gene>
<dbReference type="GO" id="GO:0005507">
    <property type="term" value="F:copper ion binding"/>
    <property type="evidence" value="ECO:0007669"/>
    <property type="project" value="InterPro"/>
</dbReference>
<proteinExistence type="predicted"/>
<dbReference type="Proteomes" id="UP000315252">
    <property type="component" value="Unassembled WGS sequence"/>
</dbReference>
<feature type="signal peptide" evidence="3">
    <location>
        <begin position="1"/>
        <end position="25"/>
    </location>
</feature>
<feature type="chain" id="PRO_5021940782" evidence="3">
    <location>
        <begin position="26"/>
        <end position="139"/>
    </location>
</feature>
<dbReference type="RefSeq" id="WP_142898175.1">
    <property type="nucleotide sequence ID" value="NZ_ML660058.1"/>
</dbReference>
<dbReference type="SUPFAM" id="SSF49503">
    <property type="entry name" value="Cupredoxins"/>
    <property type="match status" value="1"/>
</dbReference>
<evidence type="ECO:0000313" key="5">
    <source>
        <dbReference type="EMBL" id="TQV77832.1"/>
    </source>
</evidence>
<keyword evidence="1" id="KW-0479">Metal-binding</keyword>
<protein>
    <submittedName>
        <fullName evidence="5">Copper-binding protein</fullName>
    </submittedName>
</protein>
<reference evidence="5 6" key="1">
    <citation type="submission" date="2019-06" db="EMBL/GenBank/DDBJ databases">
        <title>Whole genome sequence for Rhodospirillaceae sp. R148.</title>
        <authorList>
            <person name="Wang G."/>
        </authorList>
    </citation>
    <scope>NUCLEOTIDE SEQUENCE [LARGE SCALE GENOMIC DNA]</scope>
    <source>
        <strain evidence="5 6">R148</strain>
    </source>
</reference>
<sequence length="139" mass="15193">MTLFTRLFAAAFLTVFAAVSASAEADTVSDICSEAEARYVELMGHPSAEAAGVTVVTMYKYNFCPARITVPVGTTVRWVNVDKRTSHSVLVKNSGEPESDRVFAGENIEFTFMLPGPQDYLCGPHWEVQNMIGRVTVVP</sequence>
<evidence type="ECO:0000256" key="1">
    <source>
        <dbReference type="ARBA" id="ARBA00022723"/>
    </source>
</evidence>
<dbReference type="EMBL" id="VHSH01000007">
    <property type="protein sequence ID" value="TQV77832.1"/>
    <property type="molecule type" value="Genomic_DNA"/>
</dbReference>
<dbReference type="GO" id="GO:0009055">
    <property type="term" value="F:electron transfer activity"/>
    <property type="evidence" value="ECO:0007669"/>
    <property type="project" value="InterPro"/>
</dbReference>
<evidence type="ECO:0000313" key="6">
    <source>
        <dbReference type="Proteomes" id="UP000315252"/>
    </source>
</evidence>
<organism evidence="5 6">
    <name type="scientific">Denitrobaculum tricleocarpae</name>
    <dbReference type="NCBI Taxonomy" id="2591009"/>
    <lineage>
        <taxon>Bacteria</taxon>
        <taxon>Pseudomonadati</taxon>
        <taxon>Pseudomonadota</taxon>
        <taxon>Alphaproteobacteria</taxon>
        <taxon>Rhodospirillales</taxon>
        <taxon>Rhodospirillaceae</taxon>
        <taxon>Denitrobaculum</taxon>
    </lineage>
</organism>
<keyword evidence="2" id="KW-0186">Copper</keyword>
<dbReference type="AlphaFoldDB" id="A0A545TKS9"/>
<evidence type="ECO:0000256" key="3">
    <source>
        <dbReference type="SAM" id="SignalP"/>
    </source>
</evidence>
<dbReference type="Gene3D" id="2.60.40.420">
    <property type="entry name" value="Cupredoxins - blue copper proteins"/>
    <property type="match status" value="1"/>
</dbReference>
<accession>A0A545TKS9</accession>
<keyword evidence="6" id="KW-1185">Reference proteome</keyword>
<comment type="caution">
    <text evidence="5">The sequence shown here is derived from an EMBL/GenBank/DDBJ whole genome shotgun (WGS) entry which is preliminary data.</text>
</comment>
<evidence type="ECO:0000256" key="2">
    <source>
        <dbReference type="ARBA" id="ARBA00023008"/>
    </source>
</evidence>
<dbReference type="InterPro" id="IPR008972">
    <property type="entry name" value="Cupredoxin"/>
</dbReference>
<dbReference type="InterPro" id="IPR000923">
    <property type="entry name" value="BlueCu_1"/>
</dbReference>
<name>A0A545TKS9_9PROT</name>
<feature type="domain" description="Blue (type 1) copper" evidence="4">
    <location>
        <begin position="58"/>
        <end position="137"/>
    </location>
</feature>
<evidence type="ECO:0000259" key="4">
    <source>
        <dbReference type="Pfam" id="PF00127"/>
    </source>
</evidence>